<dbReference type="InterPro" id="IPR014729">
    <property type="entry name" value="Rossmann-like_a/b/a_fold"/>
</dbReference>
<dbReference type="CDD" id="cd00672">
    <property type="entry name" value="CysRS_core"/>
    <property type="match status" value="1"/>
</dbReference>
<keyword evidence="9 12" id="KW-0067">ATP-binding</keyword>
<dbReference type="PRINTS" id="PR00983">
    <property type="entry name" value="TRNASYNTHCYS"/>
</dbReference>
<protein>
    <recommendedName>
        <fullName evidence="12">Cysteine--tRNA ligase</fullName>
        <ecNumber evidence="12">6.1.1.16</ecNumber>
    </recommendedName>
    <alternativeName>
        <fullName evidence="12">Cysteinyl-tRNA synthetase</fullName>
        <shortName evidence="12">CysRS</shortName>
    </alternativeName>
</protein>
<dbReference type="InterPro" id="IPR056411">
    <property type="entry name" value="CysS_C"/>
</dbReference>
<dbReference type="InterPro" id="IPR009080">
    <property type="entry name" value="tRNAsynth_Ia_anticodon-bd"/>
</dbReference>
<evidence type="ECO:0000256" key="5">
    <source>
        <dbReference type="ARBA" id="ARBA00022598"/>
    </source>
</evidence>
<feature type="binding site" evidence="12">
    <location>
        <position position="269"/>
    </location>
    <ligand>
        <name>ATP</name>
        <dbReference type="ChEBI" id="CHEBI:30616"/>
    </ligand>
</feature>
<feature type="binding site" evidence="12">
    <location>
        <position position="209"/>
    </location>
    <ligand>
        <name>Zn(2+)</name>
        <dbReference type="ChEBI" id="CHEBI:29105"/>
    </ligand>
</feature>
<dbReference type="PANTHER" id="PTHR10890:SF3">
    <property type="entry name" value="CYSTEINE--TRNA LIGASE, CYTOPLASMIC"/>
    <property type="match status" value="1"/>
</dbReference>
<keyword evidence="10 12" id="KW-0648">Protein biosynthesis</keyword>
<feature type="binding site" evidence="12">
    <location>
        <position position="27"/>
    </location>
    <ligand>
        <name>Zn(2+)</name>
        <dbReference type="ChEBI" id="CHEBI:29105"/>
    </ligand>
</feature>
<dbReference type="EMBL" id="BSPC01000057">
    <property type="protein sequence ID" value="GLS22050.1"/>
    <property type="molecule type" value="Genomic_DNA"/>
</dbReference>
<reference evidence="15" key="1">
    <citation type="journal article" date="2019" name="Int. J. Syst. Evol. Microbiol.">
        <title>The Global Catalogue of Microorganisms (GCM) 10K type strain sequencing project: providing services to taxonomists for standard genome sequencing and annotation.</title>
        <authorList>
            <consortium name="The Broad Institute Genomics Platform"/>
            <consortium name="The Broad Institute Genome Sequencing Center for Infectious Disease"/>
            <person name="Wu L."/>
            <person name="Ma J."/>
        </authorList>
    </citation>
    <scope>NUCLEOTIDE SEQUENCE [LARGE SCALE GENOMIC DNA]</scope>
    <source>
        <strain evidence="15">NBRC 101365</strain>
    </source>
</reference>
<dbReference type="RefSeq" id="WP_284315030.1">
    <property type="nucleotide sequence ID" value="NZ_BSPC01000057.1"/>
</dbReference>
<keyword evidence="6 12" id="KW-0479">Metal-binding</keyword>
<dbReference type="SUPFAM" id="SSF47323">
    <property type="entry name" value="Anticodon-binding domain of a subclass of class I aminoacyl-tRNA synthetases"/>
    <property type="match status" value="1"/>
</dbReference>
<comment type="catalytic activity">
    <reaction evidence="12">
        <text>tRNA(Cys) + L-cysteine + ATP = L-cysteinyl-tRNA(Cys) + AMP + diphosphate</text>
        <dbReference type="Rhea" id="RHEA:17773"/>
        <dbReference type="Rhea" id="RHEA-COMP:9661"/>
        <dbReference type="Rhea" id="RHEA-COMP:9679"/>
        <dbReference type="ChEBI" id="CHEBI:30616"/>
        <dbReference type="ChEBI" id="CHEBI:33019"/>
        <dbReference type="ChEBI" id="CHEBI:35235"/>
        <dbReference type="ChEBI" id="CHEBI:78442"/>
        <dbReference type="ChEBI" id="CHEBI:78517"/>
        <dbReference type="ChEBI" id="CHEBI:456215"/>
        <dbReference type="EC" id="6.1.1.16"/>
    </reaction>
</comment>
<dbReference type="SUPFAM" id="SSF52374">
    <property type="entry name" value="Nucleotidylyl transferase"/>
    <property type="match status" value="1"/>
</dbReference>
<comment type="cofactor">
    <cofactor evidence="12">
        <name>Zn(2+)</name>
        <dbReference type="ChEBI" id="CHEBI:29105"/>
    </cofactor>
    <text evidence="12">Binds 1 zinc ion per subunit.</text>
</comment>
<feature type="domain" description="Cysteinyl-tRNA synthetase class Ia DALR" evidence="13">
    <location>
        <begin position="342"/>
        <end position="397"/>
    </location>
</feature>
<dbReference type="Proteomes" id="UP001156882">
    <property type="component" value="Unassembled WGS sequence"/>
</dbReference>
<evidence type="ECO:0000256" key="1">
    <source>
        <dbReference type="ARBA" id="ARBA00004496"/>
    </source>
</evidence>
<dbReference type="NCBIfam" id="TIGR00435">
    <property type="entry name" value="cysS"/>
    <property type="match status" value="1"/>
</dbReference>
<keyword evidence="8 12" id="KW-0862">Zinc</keyword>
<evidence type="ECO:0000256" key="3">
    <source>
        <dbReference type="ARBA" id="ARBA00011245"/>
    </source>
</evidence>
<dbReference type="PANTHER" id="PTHR10890">
    <property type="entry name" value="CYSTEINYL-TRNA SYNTHETASE"/>
    <property type="match status" value="1"/>
</dbReference>
<evidence type="ECO:0000313" key="14">
    <source>
        <dbReference type="EMBL" id="GLS22050.1"/>
    </source>
</evidence>
<keyword evidence="11 12" id="KW-0030">Aminoacyl-tRNA synthetase</keyword>
<dbReference type="InterPro" id="IPR024909">
    <property type="entry name" value="Cys-tRNA/MSH_ligase"/>
</dbReference>
<dbReference type="GO" id="GO:0016874">
    <property type="term" value="F:ligase activity"/>
    <property type="evidence" value="ECO:0007669"/>
    <property type="project" value="UniProtKB-KW"/>
</dbReference>
<evidence type="ECO:0000256" key="4">
    <source>
        <dbReference type="ARBA" id="ARBA00022490"/>
    </source>
</evidence>
<evidence type="ECO:0000256" key="2">
    <source>
        <dbReference type="ARBA" id="ARBA00005594"/>
    </source>
</evidence>
<comment type="caution">
    <text evidence="14">The sequence shown here is derived from an EMBL/GenBank/DDBJ whole genome shotgun (WGS) entry which is preliminary data.</text>
</comment>
<dbReference type="SMART" id="SM00840">
    <property type="entry name" value="DALR_2"/>
    <property type="match status" value="1"/>
</dbReference>
<keyword evidence="5 12" id="KW-0436">Ligase</keyword>
<evidence type="ECO:0000256" key="11">
    <source>
        <dbReference type="ARBA" id="ARBA00023146"/>
    </source>
</evidence>
<feature type="binding site" evidence="12">
    <location>
        <position position="238"/>
    </location>
    <ligand>
        <name>Zn(2+)</name>
        <dbReference type="ChEBI" id="CHEBI:29105"/>
    </ligand>
</feature>
<evidence type="ECO:0000256" key="10">
    <source>
        <dbReference type="ARBA" id="ARBA00022917"/>
    </source>
</evidence>
<dbReference type="Pfam" id="PF01406">
    <property type="entry name" value="tRNA-synt_1e"/>
    <property type="match status" value="1"/>
</dbReference>
<gene>
    <name evidence="14" type="primary">cysS_1</name>
    <name evidence="12" type="synonym">cysS</name>
    <name evidence="14" type="ORF">GCM10007874_50670</name>
</gene>
<dbReference type="Gene3D" id="1.20.120.1910">
    <property type="entry name" value="Cysteine-tRNA ligase, C-terminal anti-codon recognition domain"/>
    <property type="match status" value="1"/>
</dbReference>
<organism evidence="14 15">
    <name type="scientific">Labrys miyagiensis</name>
    <dbReference type="NCBI Taxonomy" id="346912"/>
    <lineage>
        <taxon>Bacteria</taxon>
        <taxon>Pseudomonadati</taxon>
        <taxon>Pseudomonadota</taxon>
        <taxon>Alphaproteobacteria</taxon>
        <taxon>Hyphomicrobiales</taxon>
        <taxon>Xanthobacteraceae</taxon>
        <taxon>Labrys</taxon>
    </lineage>
</organism>
<dbReference type="Pfam" id="PF23493">
    <property type="entry name" value="CysS_C"/>
    <property type="match status" value="1"/>
</dbReference>
<comment type="similarity">
    <text evidence="2 12">Belongs to the class-I aminoacyl-tRNA synthetase family.</text>
</comment>
<comment type="subcellular location">
    <subcellularLocation>
        <location evidence="1 12">Cytoplasm</location>
    </subcellularLocation>
</comment>
<sequence length="448" mass="50279">MKIYDSLTRELREFSPITPGQVTMYVCGQTVYDAPHLGHARKDVGFDIVVRWLEASGFKVTYVRNITDIDDKIISRALELGEPIQAFTERMIARTRRDYEALKLRPPDHEPRATEYVPQMIELAGSLAQDGYAYAEGDLFYAVRKFGGYGKLSGRRVDDLRSGERVNIDGRKRDPLDFVLWKAAKEQEPDDAKWNSPWGSGRPGWHLECSAMAKALLGKTIDIHGGGPDLRFPHHENEIAQSEAANGQAFANWWMHVGQLDVGGEKMAKSLGNFVTLSDAVEKYSGEVVRFFFVRSHYRSPISFSETELAGAANGLARLATTLQNHPGDGLPLDWDEAYAARFRAEMDNDFNSPGAVAVLFELVSEVNRSMSPVLARQLRELCQVLEIGTYAASEADAETQTLVEQRDMARRNRDFSEADRLRDLLAARGFQVRDTPEGTKIQRMQGL</sequence>
<evidence type="ECO:0000256" key="12">
    <source>
        <dbReference type="HAMAP-Rule" id="MF_00041"/>
    </source>
</evidence>
<evidence type="ECO:0000256" key="7">
    <source>
        <dbReference type="ARBA" id="ARBA00022741"/>
    </source>
</evidence>
<feature type="short sequence motif" description="'KMSKS' region" evidence="12">
    <location>
        <begin position="266"/>
        <end position="270"/>
    </location>
</feature>
<evidence type="ECO:0000256" key="8">
    <source>
        <dbReference type="ARBA" id="ARBA00022833"/>
    </source>
</evidence>
<proteinExistence type="inferred from homology"/>
<dbReference type="Gene3D" id="3.40.50.620">
    <property type="entry name" value="HUPs"/>
    <property type="match status" value="1"/>
</dbReference>
<dbReference type="InterPro" id="IPR015273">
    <property type="entry name" value="Cys-tRNA-synt_Ia_DALR"/>
</dbReference>
<dbReference type="EC" id="6.1.1.16" evidence="12"/>
<dbReference type="HAMAP" id="MF_00041">
    <property type="entry name" value="Cys_tRNA_synth"/>
    <property type="match status" value="1"/>
</dbReference>
<feature type="binding site" evidence="12">
    <location>
        <position position="234"/>
    </location>
    <ligand>
        <name>Zn(2+)</name>
        <dbReference type="ChEBI" id="CHEBI:29105"/>
    </ligand>
</feature>
<comment type="subunit">
    <text evidence="3 12">Monomer.</text>
</comment>
<keyword evidence="7 12" id="KW-0547">Nucleotide-binding</keyword>
<dbReference type="InterPro" id="IPR015803">
    <property type="entry name" value="Cys-tRNA-ligase"/>
</dbReference>
<name>A0ABQ6CQE2_9HYPH</name>
<feature type="short sequence motif" description="'HIGH' region" evidence="12">
    <location>
        <begin position="29"/>
        <end position="39"/>
    </location>
</feature>
<dbReference type="Pfam" id="PF09190">
    <property type="entry name" value="DALR_2"/>
    <property type="match status" value="1"/>
</dbReference>
<evidence type="ECO:0000259" key="13">
    <source>
        <dbReference type="SMART" id="SM00840"/>
    </source>
</evidence>
<keyword evidence="4 12" id="KW-0963">Cytoplasm</keyword>
<accession>A0ABQ6CQE2</accession>
<evidence type="ECO:0000256" key="9">
    <source>
        <dbReference type="ARBA" id="ARBA00022840"/>
    </source>
</evidence>
<evidence type="ECO:0000313" key="15">
    <source>
        <dbReference type="Proteomes" id="UP001156882"/>
    </source>
</evidence>
<keyword evidence="15" id="KW-1185">Reference proteome</keyword>
<evidence type="ECO:0000256" key="6">
    <source>
        <dbReference type="ARBA" id="ARBA00022723"/>
    </source>
</evidence>
<dbReference type="InterPro" id="IPR032678">
    <property type="entry name" value="tRNA-synt_1_cat_dom"/>
</dbReference>